<accession>A0A922LCB2</accession>
<dbReference type="Pfam" id="PF23353">
    <property type="entry name" value="BBS2_hp"/>
    <property type="match status" value="1"/>
</dbReference>
<feature type="domain" description="BBS2 platform" evidence="12">
    <location>
        <begin position="692"/>
        <end position="752"/>
    </location>
</feature>
<organism evidence="15 16">
    <name type="scientific">Dermatophagoides farinae</name>
    <name type="common">American house dust mite</name>
    <dbReference type="NCBI Taxonomy" id="6954"/>
    <lineage>
        <taxon>Eukaryota</taxon>
        <taxon>Metazoa</taxon>
        <taxon>Ecdysozoa</taxon>
        <taxon>Arthropoda</taxon>
        <taxon>Chelicerata</taxon>
        <taxon>Arachnida</taxon>
        <taxon>Acari</taxon>
        <taxon>Acariformes</taxon>
        <taxon>Sarcoptiformes</taxon>
        <taxon>Astigmata</taxon>
        <taxon>Psoroptidia</taxon>
        <taxon>Analgoidea</taxon>
        <taxon>Pyroglyphidae</taxon>
        <taxon>Dermatophagoidinae</taxon>
        <taxon>Dermatophagoides</taxon>
    </lineage>
</organism>
<gene>
    <name evidence="15" type="primary">BBS2_1</name>
    <name evidence="15" type="ORF">DERF_000193</name>
</gene>
<feature type="domain" description="BBS2 C-terminal helix bundle" evidence="13">
    <location>
        <begin position="940"/>
        <end position="965"/>
    </location>
</feature>
<dbReference type="GO" id="GO:0043005">
    <property type="term" value="C:neuron projection"/>
    <property type="evidence" value="ECO:0007669"/>
    <property type="project" value="TreeGrafter"/>
</dbReference>
<dbReference type="AlphaFoldDB" id="A0A922LCB2"/>
<evidence type="ECO:0000313" key="16">
    <source>
        <dbReference type="Proteomes" id="UP000790347"/>
    </source>
</evidence>
<feature type="domain" description="Ciliary BBSome complex subunit 2 middle region" evidence="11">
    <location>
        <begin position="242"/>
        <end position="349"/>
    </location>
</feature>
<dbReference type="GO" id="GO:1905515">
    <property type="term" value="P:non-motile cilium assembly"/>
    <property type="evidence" value="ECO:0007669"/>
    <property type="project" value="InterPro"/>
</dbReference>
<reference evidence="15" key="2">
    <citation type="journal article" date="2022" name="Res Sq">
        <title>Comparative Genomics Reveals Insights into the Divergent Evolution of Astigmatic Mites and Household Pest Adaptations.</title>
        <authorList>
            <person name="Xiong Q."/>
            <person name="Wan A.T.-Y."/>
            <person name="Liu X.-Y."/>
            <person name="Fung C.S.-H."/>
            <person name="Xiao X."/>
            <person name="Malainual N."/>
            <person name="Hou J."/>
            <person name="Wang L."/>
            <person name="Wang M."/>
            <person name="Yang K."/>
            <person name="Cui Y."/>
            <person name="Leung E."/>
            <person name="Nong W."/>
            <person name="Shin S.-K."/>
            <person name="Au S."/>
            <person name="Jeong K.Y."/>
            <person name="Chew F.T."/>
            <person name="Hui J."/>
            <person name="Leung T.F."/>
            <person name="Tungtrongchitr A."/>
            <person name="Zhong N."/>
            <person name="Liu Z."/>
            <person name="Tsui S."/>
        </authorList>
    </citation>
    <scope>NUCLEOTIDE SEQUENCE</scope>
    <source>
        <strain evidence="15">Derf</strain>
        <tissue evidence="15">Whole organism</tissue>
    </source>
</reference>
<reference evidence="15" key="1">
    <citation type="submission" date="2013-05" db="EMBL/GenBank/DDBJ databases">
        <authorList>
            <person name="Yim A.K.Y."/>
            <person name="Chan T.F."/>
            <person name="Ji K.M."/>
            <person name="Liu X.Y."/>
            <person name="Zhou J.W."/>
            <person name="Li R.Q."/>
            <person name="Yang K.Y."/>
            <person name="Li J."/>
            <person name="Li M."/>
            <person name="Law P.T.W."/>
            <person name="Wu Y.L."/>
            <person name="Cai Z.L."/>
            <person name="Qin H."/>
            <person name="Bao Y."/>
            <person name="Leung R.K.K."/>
            <person name="Ng P.K.S."/>
            <person name="Zou J."/>
            <person name="Zhong X.J."/>
            <person name="Ran P.X."/>
            <person name="Zhong N.S."/>
            <person name="Liu Z.G."/>
            <person name="Tsui S.K.W."/>
        </authorList>
    </citation>
    <scope>NUCLEOTIDE SEQUENCE</scope>
    <source>
        <strain evidence="15">Derf</strain>
        <tissue evidence="15">Whole organism</tissue>
    </source>
</reference>
<name>A0A922LCB2_DERFA</name>
<evidence type="ECO:0000256" key="6">
    <source>
        <dbReference type="ARBA" id="ARBA00023273"/>
    </source>
</evidence>
<keyword evidence="3" id="KW-0963">Cytoplasm</keyword>
<evidence type="ECO:0000259" key="14">
    <source>
        <dbReference type="Pfam" id="PF23353"/>
    </source>
</evidence>
<dbReference type="InterPro" id="IPR036322">
    <property type="entry name" value="WD40_repeat_dom_sf"/>
</dbReference>
<dbReference type="PANTHER" id="PTHR32465">
    <property type="entry name" value="BARDET-BIEDL SYNDROME 2 PROTEIN"/>
    <property type="match status" value="1"/>
</dbReference>
<evidence type="ECO:0000256" key="2">
    <source>
        <dbReference type="ARBA" id="ARBA00004245"/>
    </source>
</evidence>
<evidence type="ECO:0000259" key="9">
    <source>
        <dbReference type="Pfam" id="PF14781"/>
    </source>
</evidence>
<dbReference type="InterPro" id="IPR029430">
    <property type="entry name" value="BBS2_N"/>
</dbReference>
<evidence type="ECO:0000259" key="11">
    <source>
        <dbReference type="Pfam" id="PF14783"/>
    </source>
</evidence>
<dbReference type="GO" id="GO:0034464">
    <property type="term" value="C:BBSome"/>
    <property type="evidence" value="ECO:0007669"/>
    <property type="project" value="InterPro"/>
</dbReference>
<dbReference type="InterPro" id="IPR029429">
    <property type="entry name" value="BBS2_Mid"/>
</dbReference>
<evidence type="ECO:0000256" key="3">
    <source>
        <dbReference type="ARBA" id="ARBA00022490"/>
    </source>
</evidence>
<dbReference type="Proteomes" id="UP000790347">
    <property type="component" value="Unassembled WGS sequence"/>
</dbReference>
<dbReference type="EMBL" id="ASGP02000001">
    <property type="protein sequence ID" value="KAH9526075.1"/>
    <property type="molecule type" value="Genomic_DNA"/>
</dbReference>
<proteinExistence type="predicted"/>
<comment type="subcellular location">
    <subcellularLocation>
        <location evidence="1">Cell projection</location>
        <location evidence="1">Cilium</location>
    </subcellularLocation>
    <subcellularLocation>
        <location evidence="2">Cytoplasm</location>
        <location evidence="2">Cytoskeleton</location>
    </subcellularLocation>
</comment>
<dbReference type="InterPro" id="IPR029333">
    <property type="entry name" value="BBS2_GAE_dom"/>
</dbReference>
<feature type="region of interest" description="Disordered" evidence="8">
    <location>
        <begin position="46"/>
        <end position="77"/>
    </location>
</feature>
<evidence type="ECO:0000259" key="10">
    <source>
        <dbReference type="Pfam" id="PF14782"/>
    </source>
</evidence>
<feature type="domain" description="BBS2 hairpin" evidence="14">
    <location>
        <begin position="839"/>
        <end position="934"/>
    </location>
</feature>
<feature type="domain" description="Ciliary BBSome complex subunit 2 N-terminal" evidence="9">
    <location>
        <begin position="132"/>
        <end position="201"/>
    </location>
</feature>
<comment type="caution">
    <text evidence="15">The sequence shown here is derived from an EMBL/GenBank/DDBJ whole genome shotgun (WGS) entry which is preliminary data.</text>
</comment>
<feature type="domain" description="Ciliary BBSome complex subunit 2 N-terminal" evidence="9">
    <location>
        <begin position="23"/>
        <end position="62"/>
    </location>
</feature>
<evidence type="ECO:0000313" key="15">
    <source>
        <dbReference type="EMBL" id="KAH9526075.1"/>
    </source>
</evidence>
<dbReference type="PANTHER" id="PTHR32465:SF0">
    <property type="entry name" value="BARDET-BIEDL SYNDROME 2 PROTEIN"/>
    <property type="match status" value="1"/>
</dbReference>
<dbReference type="InterPro" id="IPR055380">
    <property type="entry name" value="BBS2_hp_dom"/>
</dbReference>
<keyword evidence="4" id="KW-0969">Cilium</keyword>
<dbReference type="InterPro" id="IPR055381">
    <property type="entry name" value="BBS2_CtH_dom"/>
</dbReference>
<dbReference type="Pfam" id="PF14781">
    <property type="entry name" value="BBS2_N"/>
    <property type="match status" value="2"/>
</dbReference>
<feature type="compositionally biased region" description="Polar residues" evidence="8">
    <location>
        <begin position="49"/>
        <end position="64"/>
    </location>
</feature>
<dbReference type="Pfam" id="PF14782">
    <property type="entry name" value="BBS2_GAE"/>
    <property type="match status" value="1"/>
</dbReference>
<dbReference type="GO" id="GO:0016020">
    <property type="term" value="C:membrane"/>
    <property type="evidence" value="ECO:0007669"/>
    <property type="project" value="TreeGrafter"/>
</dbReference>
<evidence type="ECO:0000259" key="13">
    <source>
        <dbReference type="Pfam" id="PF23351"/>
    </source>
</evidence>
<sequence length="967" mass="110083">MPMLNCEFIINLSEPIKPDKVNIGYFDGIHPSIVAVTRSDKIFVHNPHNRSLNDPYDTQQQQSKLNRDHPTNDGSRLAQHTSSTIASDLNFLNINQTITCLAAGSISSLSLKDTVNDTDLATHTNSSVIVNTSNKKTSINSAGSGRKISLKTKNLQKQANNKNNDILIVGTKTSIHAYDILHNTDLYYKEIPDGANTLVIGEFGQILNGSKLALIGGNCAIHGFDREGHDTYWMVTGDNITAMALVDIDSDQQNELVVGSQDCEIQVFKKDAIICEMSETDCVTHLCPLGPTLFAYALANGTVGVYQNKERVWRIKSKNQAMTLFGADINNNGQMELLTGWSNGKLDIRIAMTGEVLYRENYKCSIAGIMIADYNMDGKDELIVCTVSGDVYGYRMENQEERHQQVNFNIEQDTIRDLMKRKQTLMQELRNYEENARIQNLADPLVMNKGKVLTEKGDHFGAIPASTKLRSSLILQSCDDSLPDFIELRLETTNNTRIRAAIIFAEGIFKHESIVIYPPESEVSNMIDVPVDMHVKALVGFRSSTHYHVFELSRRLPRFSMYSFIRIIYIGHDETDQLKLTMPSNNNITVDDNRSKIKQRNDKIPKDSKPFWRKNFSDNLQIKGLDDESPLFEDDDNLKKYYDQIDDIENHHYMMNEDANFDSMAINAGYNESVDVMSMNQNTFQQSSIATNIEVRQPSSYVAIRINEQIGNLVEWITANFLLDLQSENNEEERRFEFISLRDQSGLIIELTRISSQNKSQSKDRNNGQKIDETYGEEYYHSDIMDPSTETSDSPDLLFKSLITIYSESIEVAGNCIQSLGDHFKIINLPCYRASFLDEINKLRQLVDRVEEIQNVRQHLVVEVADNANMIRSAVVQAEDARLTEQYHQMKQIYNDLGMMNKDIMREYQIRCQNHQDLVDSLKQINIIIQRASNLRIGSYKTAFINSCRESIKQKNFSQLFKIINED</sequence>
<dbReference type="SUPFAM" id="SSF50978">
    <property type="entry name" value="WD40 repeat-like"/>
    <property type="match status" value="1"/>
</dbReference>
<feature type="coiled-coil region" evidence="7">
    <location>
        <begin position="415"/>
        <end position="442"/>
    </location>
</feature>
<keyword evidence="7" id="KW-0175">Coiled coil</keyword>
<dbReference type="Pfam" id="PF23351">
    <property type="entry name" value="BBS2_CtH"/>
    <property type="match status" value="1"/>
</dbReference>
<dbReference type="InterPro" id="IPR016616">
    <property type="entry name" value="Bardet-Biedl_syndrome_2_prot"/>
</dbReference>
<dbReference type="GO" id="GO:0036064">
    <property type="term" value="C:ciliary basal body"/>
    <property type="evidence" value="ECO:0007669"/>
    <property type="project" value="TreeGrafter"/>
</dbReference>
<evidence type="ECO:0000256" key="5">
    <source>
        <dbReference type="ARBA" id="ARBA00023212"/>
    </source>
</evidence>
<feature type="domain" description="BBS2 GAE" evidence="10">
    <location>
        <begin position="486"/>
        <end position="559"/>
    </location>
</feature>
<evidence type="ECO:0000259" key="12">
    <source>
        <dbReference type="Pfam" id="PF23350"/>
    </source>
</evidence>
<keyword evidence="6" id="KW-0966">Cell projection</keyword>
<dbReference type="InterPro" id="IPR055379">
    <property type="entry name" value="BBS2_pf_dom"/>
</dbReference>
<dbReference type="Pfam" id="PF23350">
    <property type="entry name" value="BBS2_pf"/>
    <property type="match status" value="1"/>
</dbReference>
<keyword evidence="5" id="KW-0206">Cytoskeleton</keyword>
<evidence type="ECO:0000256" key="4">
    <source>
        <dbReference type="ARBA" id="ARBA00023069"/>
    </source>
</evidence>
<evidence type="ECO:0000256" key="1">
    <source>
        <dbReference type="ARBA" id="ARBA00004138"/>
    </source>
</evidence>
<dbReference type="GO" id="GO:0031514">
    <property type="term" value="C:motile cilium"/>
    <property type="evidence" value="ECO:0007669"/>
    <property type="project" value="TreeGrafter"/>
</dbReference>
<protein>
    <submittedName>
        <fullName evidence="15">Bardet-Biedl syndrome 2 protein</fullName>
    </submittedName>
</protein>
<evidence type="ECO:0000256" key="8">
    <source>
        <dbReference type="SAM" id="MobiDB-lite"/>
    </source>
</evidence>
<dbReference type="Pfam" id="PF14783">
    <property type="entry name" value="BBS2_Mid"/>
    <property type="match status" value="1"/>
</dbReference>
<keyword evidence="16" id="KW-1185">Reference proteome</keyword>
<evidence type="ECO:0000256" key="7">
    <source>
        <dbReference type="SAM" id="Coils"/>
    </source>
</evidence>